<evidence type="ECO:0000313" key="2">
    <source>
        <dbReference type="Proteomes" id="UP001500582"/>
    </source>
</evidence>
<gene>
    <name evidence="1" type="ORF">GCM10023149_48750</name>
</gene>
<evidence type="ECO:0000313" key="1">
    <source>
        <dbReference type="EMBL" id="GAA4338641.1"/>
    </source>
</evidence>
<dbReference type="EMBL" id="BAABFT010000021">
    <property type="protein sequence ID" value="GAA4338641.1"/>
    <property type="molecule type" value="Genomic_DNA"/>
</dbReference>
<name>A0ABP8HFT8_9SPHI</name>
<reference evidence="2" key="1">
    <citation type="journal article" date="2019" name="Int. J. Syst. Evol. Microbiol.">
        <title>The Global Catalogue of Microorganisms (GCM) 10K type strain sequencing project: providing services to taxonomists for standard genome sequencing and annotation.</title>
        <authorList>
            <consortium name="The Broad Institute Genomics Platform"/>
            <consortium name="The Broad Institute Genome Sequencing Center for Infectious Disease"/>
            <person name="Wu L."/>
            <person name="Ma J."/>
        </authorList>
    </citation>
    <scope>NUCLEOTIDE SEQUENCE [LARGE SCALE GENOMIC DNA]</scope>
    <source>
        <strain evidence="2">JCM 17705</strain>
    </source>
</reference>
<protein>
    <submittedName>
        <fullName evidence="1">Uncharacterized protein</fullName>
    </submittedName>
</protein>
<keyword evidence="2" id="KW-1185">Reference proteome</keyword>
<dbReference type="RefSeq" id="WP_345213826.1">
    <property type="nucleotide sequence ID" value="NZ_BAABFT010000021.1"/>
</dbReference>
<dbReference type="Proteomes" id="UP001500582">
    <property type="component" value="Unassembled WGS sequence"/>
</dbReference>
<accession>A0ABP8HFT8</accession>
<sequence>MTNTQITVTSNESNPLLKGNLLTEVEEDIFNTVNAAVARCYADTNTVVPEKSKNDYLINQLTDNILNNFPSIRLVEIPIAFANGIRGIYGQYFGLSVVSFEQFLTGYLNSDHRARLVEERNRLMIEERKEPTIDEKFDMGKQLCVDAINQVKLSRPVGLPALTVFEFLNRLELIHKDYKIGIMKQALELTVRVKEHEIVLCMDLLKRRKLNTELALLKENIEKDMITKQQYEVVLRTAKEIALNNFLNDLVLNEEELSGLIEAKRGRYKELAAADQRGK</sequence>
<comment type="caution">
    <text evidence="1">The sequence shown here is derived from an EMBL/GenBank/DDBJ whole genome shotgun (WGS) entry which is preliminary data.</text>
</comment>
<proteinExistence type="predicted"/>
<organism evidence="1 2">
    <name type="scientific">Mucilaginibacter gynuensis</name>
    <dbReference type="NCBI Taxonomy" id="1302236"/>
    <lineage>
        <taxon>Bacteria</taxon>
        <taxon>Pseudomonadati</taxon>
        <taxon>Bacteroidota</taxon>
        <taxon>Sphingobacteriia</taxon>
        <taxon>Sphingobacteriales</taxon>
        <taxon>Sphingobacteriaceae</taxon>
        <taxon>Mucilaginibacter</taxon>
    </lineage>
</organism>